<comment type="similarity">
    <text evidence="1 5">Belongs to the Fmt family.</text>
</comment>
<keyword evidence="4 5" id="KW-0648">Protein biosynthesis</keyword>
<evidence type="ECO:0000256" key="1">
    <source>
        <dbReference type="ARBA" id="ARBA00010699"/>
    </source>
</evidence>
<dbReference type="GO" id="GO:0004479">
    <property type="term" value="F:methionyl-tRNA formyltransferase activity"/>
    <property type="evidence" value="ECO:0007669"/>
    <property type="project" value="UniProtKB-UniRule"/>
</dbReference>
<dbReference type="Proteomes" id="UP000252893">
    <property type="component" value="Unassembled WGS sequence"/>
</dbReference>
<gene>
    <name evidence="5" type="primary">fmt</name>
    <name evidence="8" type="ORF">DFR47_105146</name>
</gene>
<dbReference type="GO" id="GO:0005829">
    <property type="term" value="C:cytosol"/>
    <property type="evidence" value="ECO:0007669"/>
    <property type="project" value="TreeGrafter"/>
</dbReference>
<reference evidence="8 9" key="1">
    <citation type="submission" date="2018-06" db="EMBL/GenBank/DDBJ databases">
        <title>Genomic Encyclopedia of Type Strains, Phase IV (KMG-IV): sequencing the most valuable type-strain genomes for metagenomic binning, comparative biology and taxonomic classification.</title>
        <authorList>
            <person name="Goeker M."/>
        </authorList>
    </citation>
    <scope>NUCLEOTIDE SEQUENCE [LARGE SCALE GENOMIC DNA]</scope>
    <source>
        <strain evidence="8 9">DSM 25619</strain>
    </source>
</reference>
<comment type="catalytic activity">
    <reaction evidence="5">
        <text>L-methionyl-tRNA(fMet) + (6R)-10-formyltetrahydrofolate = N-formyl-L-methionyl-tRNA(fMet) + (6S)-5,6,7,8-tetrahydrofolate + H(+)</text>
        <dbReference type="Rhea" id="RHEA:24380"/>
        <dbReference type="Rhea" id="RHEA-COMP:9952"/>
        <dbReference type="Rhea" id="RHEA-COMP:9953"/>
        <dbReference type="ChEBI" id="CHEBI:15378"/>
        <dbReference type="ChEBI" id="CHEBI:57453"/>
        <dbReference type="ChEBI" id="CHEBI:78530"/>
        <dbReference type="ChEBI" id="CHEBI:78844"/>
        <dbReference type="ChEBI" id="CHEBI:195366"/>
        <dbReference type="EC" id="2.1.2.9"/>
    </reaction>
</comment>
<dbReference type="InterPro" id="IPR041711">
    <property type="entry name" value="Met-tRNA-FMT_N"/>
</dbReference>
<dbReference type="Gene3D" id="3.40.50.12230">
    <property type="match status" value="1"/>
</dbReference>
<dbReference type="InterPro" id="IPR044135">
    <property type="entry name" value="Met-tRNA-FMT_C"/>
</dbReference>
<dbReference type="PANTHER" id="PTHR11138">
    <property type="entry name" value="METHIONYL-TRNA FORMYLTRANSFERASE"/>
    <property type="match status" value="1"/>
</dbReference>
<keyword evidence="3 5" id="KW-0808">Transferase</keyword>
<evidence type="ECO:0000256" key="4">
    <source>
        <dbReference type="ARBA" id="ARBA00022917"/>
    </source>
</evidence>
<dbReference type="Pfam" id="PF00551">
    <property type="entry name" value="Formyl_trans_N"/>
    <property type="match status" value="1"/>
</dbReference>
<dbReference type="InterPro" id="IPR036477">
    <property type="entry name" value="Formyl_transf_N_sf"/>
</dbReference>
<dbReference type="PANTHER" id="PTHR11138:SF5">
    <property type="entry name" value="METHIONYL-TRNA FORMYLTRANSFERASE, MITOCHONDRIAL"/>
    <property type="match status" value="1"/>
</dbReference>
<dbReference type="PROSITE" id="PS00373">
    <property type="entry name" value="GART"/>
    <property type="match status" value="1"/>
</dbReference>
<feature type="domain" description="Formyl transferase C-terminal" evidence="7">
    <location>
        <begin position="206"/>
        <end position="307"/>
    </location>
</feature>
<dbReference type="AlphaFoldDB" id="A0A366DVA1"/>
<dbReference type="InterPro" id="IPR005794">
    <property type="entry name" value="Fmt"/>
</dbReference>
<evidence type="ECO:0000256" key="2">
    <source>
        <dbReference type="ARBA" id="ARBA00012261"/>
    </source>
</evidence>
<dbReference type="HAMAP" id="MF_00182">
    <property type="entry name" value="Formyl_trans"/>
    <property type="match status" value="1"/>
</dbReference>
<dbReference type="InterPro" id="IPR001555">
    <property type="entry name" value="GART_AS"/>
</dbReference>
<name>A0A366DVA1_9HYPH</name>
<dbReference type="Pfam" id="PF02911">
    <property type="entry name" value="Formyl_trans_C"/>
    <property type="match status" value="1"/>
</dbReference>
<sequence>MSLRIVFMGTPEFSVPVMTALIGQGYEIVAVYTQPPRPAGRRGLELTKSPVHEKAEEFGIPVFTPKSLKGEEEQQIFRDLNADVAVVVAYGMLLPKAILDAPALGCYNGHASLLPRWRGAAPIQRAIMAGDAESGMMIMKMDEGLDTGPVAMVEKITITPNMTCGELHDRLSITGADLMVRAMAALERDSLKLNPQSEDGVTYASKIEKSEARIDWSQPAQAVHNRIRGLSPFPGAWCEMEINGQLERVKVLRSVIADGAGAARETQAGEVLDGQLVIACGDGAVALTLVQKAGGKPVSAAEFCNGVKLTLGAILP</sequence>
<dbReference type="FunFam" id="3.40.50.12230:FF:000001">
    <property type="entry name" value="Methionyl-tRNA formyltransferase"/>
    <property type="match status" value="1"/>
</dbReference>
<feature type="domain" description="Formyl transferase N-terminal" evidence="6">
    <location>
        <begin position="4"/>
        <end position="182"/>
    </location>
</feature>
<evidence type="ECO:0000259" key="6">
    <source>
        <dbReference type="Pfam" id="PF00551"/>
    </source>
</evidence>
<proteinExistence type="inferred from homology"/>
<organism evidence="8 9">
    <name type="scientific">Pseudochrobactrum asaccharolyticum</name>
    <dbReference type="NCBI Taxonomy" id="354351"/>
    <lineage>
        <taxon>Bacteria</taxon>
        <taxon>Pseudomonadati</taxon>
        <taxon>Pseudomonadota</taxon>
        <taxon>Alphaproteobacteria</taxon>
        <taxon>Hyphomicrobiales</taxon>
        <taxon>Brucellaceae</taxon>
        <taxon>Pseudochrobactrum</taxon>
    </lineage>
</organism>
<dbReference type="EC" id="2.1.2.9" evidence="2 5"/>
<dbReference type="InterPro" id="IPR011034">
    <property type="entry name" value="Formyl_transferase-like_C_sf"/>
</dbReference>
<dbReference type="SUPFAM" id="SSF50486">
    <property type="entry name" value="FMT C-terminal domain-like"/>
    <property type="match status" value="1"/>
</dbReference>
<evidence type="ECO:0000313" key="9">
    <source>
        <dbReference type="Proteomes" id="UP000252893"/>
    </source>
</evidence>
<evidence type="ECO:0000259" key="7">
    <source>
        <dbReference type="Pfam" id="PF02911"/>
    </source>
</evidence>
<protein>
    <recommendedName>
        <fullName evidence="2 5">Methionyl-tRNA formyltransferase</fullName>
        <ecNumber evidence="2 5">2.1.2.9</ecNumber>
    </recommendedName>
</protein>
<dbReference type="NCBIfam" id="TIGR00460">
    <property type="entry name" value="fmt"/>
    <property type="match status" value="1"/>
</dbReference>
<dbReference type="SUPFAM" id="SSF53328">
    <property type="entry name" value="Formyltransferase"/>
    <property type="match status" value="1"/>
</dbReference>
<dbReference type="RefSeq" id="WP_113945147.1">
    <property type="nucleotide sequence ID" value="NZ_JBHEEG010000006.1"/>
</dbReference>
<evidence type="ECO:0000256" key="5">
    <source>
        <dbReference type="HAMAP-Rule" id="MF_00182"/>
    </source>
</evidence>
<dbReference type="InterPro" id="IPR005793">
    <property type="entry name" value="Formyl_trans_C"/>
</dbReference>
<dbReference type="CDD" id="cd08704">
    <property type="entry name" value="Met_tRNA_FMT_C"/>
    <property type="match status" value="1"/>
</dbReference>
<dbReference type="InterPro" id="IPR002376">
    <property type="entry name" value="Formyl_transf_N"/>
</dbReference>
<comment type="function">
    <text evidence="5">Attaches a formyl group to the free amino group of methionyl-tRNA(fMet). The formyl group appears to play a dual role in the initiator identity of N-formylmethionyl-tRNA by promoting its recognition by IF2 and preventing the misappropriation of this tRNA by the elongation apparatus.</text>
</comment>
<dbReference type="EMBL" id="QNRH01000005">
    <property type="protein sequence ID" value="RBO93429.1"/>
    <property type="molecule type" value="Genomic_DNA"/>
</dbReference>
<comment type="caution">
    <text evidence="8">The sequence shown here is derived from an EMBL/GenBank/DDBJ whole genome shotgun (WGS) entry which is preliminary data.</text>
</comment>
<evidence type="ECO:0000313" key="8">
    <source>
        <dbReference type="EMBL" id="RBO93429.1"/>
    </source>
</evidence>
<accession>A0A366DVA1</accession>
<evidence type="ECO:0000256" key="3">
    <source>
        <dbReference type="ARBA" id="ARBA00022679"/>
    </source>
</evidence>
<dbReference type="CDD" id="cd08646">
    <property type="entry name" value="FMT_core_Met-tRNA-FMT_N"/>
    <property type="match status" value="1"/>
</dbReference>
<feature type="binding site" evidence="5">
    <location>
        <begin position="112"/>
        <end position="115"/>
    </location>
    <ligand>
        <name>(6S)-5,6,7,8-tetrahydrofolate</name>
        <dbReference type="ChEBI" id="CHEBI:57453"/>
    </ligand>
</feature>
<dbReference type="OrthoDB" id="9802815at2"/>
<keyword evidence="9" id="KW-1185">Reference proteome</keyword>